<dbReference type="SUPFAM" id="SSF55136">
    <property type="entry name" value="Probable bacterial effector-binding domain"/>
    <property type="match status" value="1"/>
</dbReference>
<accession>A0ABR6IL73</accession>
<evidence type="ECO:0000313" key="2">
    <source>
        <dbReference type="EMBL" id="MBB4228628.1"/>
    </source>
</evidence>
<keyword evidence="3" id="KW-1185">Reference proteome</keyword>
<dbReference type="Gene3D" id="3.20.80.10">
    <property type="entry name" value="Regulatory factor, effector binding domain"/>
    <property type="match status" value="1"/>
</dbReference>
<evidence type="ECO:0000259" key="1">
    <source>
        <dbReference type="Pfam" id="PF06445"/>
    </source>
</evidence>
<reference evidence="2 3" key="1">
    <citation type="submission" date="2020-08" db="EMBL/GenBank/DDBJ databases">
        <title>Genomic Encyclopedia of Type Strains, Phase IV (KMG-V): Genome sequencing to study the core and pangenomes of soil and plant-associated prokaryotes.</title>
        <authorList>
            <person name="Whitman W."/>
        </authorList>
    </citation>
    <scope>NUCLEOTIDE SEQUENCE [LARGE SCALE GENOMIC DNA]</scope>
    <source>
        <strain evidence="2 3">SEMIA 4087</strain>
    </source>
</reference>
<gene>
    <name evidence="2" type="ORF">GGD56_002470</name>
</gene>
<proteinExistence type="predicted"/>
<sequence length="81" mass="8893">MIGVPHTGSYMQIGKAFETLFGALHARGLAKPEMRMIGVYFDDPDIVPAEKLRSIACATGGSRATVRTADDRWRRICRSAP</sequence>
<comment type="caution">
    <text evidence="2">The sequence shown here is derived from an EMBL/GenBank/DDBJ whole genome shotgun (WGS) entry which is preliminary data.</text>
</comment>
<dbReference type="Pfam" id="PF06445">
    <property type="entry name" value="GyrI-like"/>
    <property type="match status" value="1"/>
</dbReference>
<dbReference type="InterPro" id="IPR011256">
    <property type="entry name" value="Reg_factor_effector_dom_sf"/>
</dbReference>
<name>A0ABR6IL73_9HYPH</name>
<evidence type="ECO:0000313" key="3">
    <source>
        <dbReference type="Proteomes" id="UP000551353"/>
    </source>
</evidence>
<feature type="domain" description="GyrI-like small molecule binding" evidence="1">
    <location>
        <begin position="1"/>
        <end position="59"/>
    </location>
</feature>
<dbReference type="InterPro" id="IPR029442">
    <property type="entry name" value="GyrI-like"/>
</dbReference>
<protein>
    <submittedName>
        <fullName evidence="2">DNA gyrase inhibitor GyrI</fullName>
    </submittedName>
</protein>
<dbReference type="EMBL" id="JACIFX010000003">
    <property type="protein sequence ID" value="MBB4228628.1"/>
    <property type="molecule type" value="Genomic_DNA"/>
</dbReference>
<organism evidence="2 3">
    <name type="scientific">Rhizobium mongolense</name>
    <dbReference type="NCBI Taxonomy" id="57676"/>
    <lineage>
        <taxon>Bacteria</taxon>
        <taxon>Pseudomonadati</taxon>
        <taxon>Pseudomonadota</taxon>
        <taxon>Alphaproteobacteria</taxon>
        <taxon>Hyphomicrobiales</taxon>
        <taxon>Rhizobiaceae</taxon>
        <taxon>Rhizobium/Agrobacterium group</taxon>
        <taxon>Rhizobium</taxon>
    </lineage>
</organism>
<dbReference type="Proteomes" id="UP000551353">
    <property type="component" value="Unassembled WGS sequence"/>
</dbReference>